<evidence type="ECO:0000256" key="4">
    <source>
        <dbReference type="ARBA" id="ARBA00022692"/>
    </source>
</evidence>
<evidence type="ECO:0000313" key="10">
    <source>
        <dbReference type="Proteomes" id="UP000616608"/>
    </source>
</evidence>
<feature type="transmembrane region" description="Helical" evidence="8">
    <location>
        <begin position="102"/>
        <end position="123"/>
    </location>
</feature>
<keyword evidence="3" id="KW-1003">Cell membrane</keyword>
<keyword evidence="6 8" id="KW-1133">Transmembrane helix</keyword>
<sequence length="175" mass="20425">MMRRFLVVAAVALLFLLEPGFAFLSPLQLGDNVYYFVPRFVIVSLIFLATFHSKKRAILIGLFFGVLYDVFYINIIGLYAFVYPFLAFLAGTIMRYIRPNMIVTSIVSLLLVTVMEVILYQFYHYIGFTTMPWASFIQHRLLPTMLTNTLFTILMAIVFVYLINKRWIRNEMDTV</sequence>
<keyword evidence="7 8" id="KW-0472">Membrane</keyword>
<comment type="subcellular location">
    <subcellularLocation>
        <location evidence="1">Cell membrane</location>
        <topology evidence="1">Multi-pass membrane protein</topology>
    </subcellularLocation>
</comment>
<organism evidence="9 10">
    <name type="scientific">Lysinibacillus alkalisoli</name>
    <dbReference type="NCBI Taxonomy" id="1911548"/>
    <lineage>
        <taxon>Bacteria</taxon>
        <taxon>Bacillati</taxon>
        <taxon>Bacillota</taxon>
        <taxon>Bacilli</taxon>
        <taxon>Bacillales</taxon>
        <taxon>Bacillaceae</taxon>
        <taxon>Lysinibacillus</taxon>
    </lineage>
</organism>
<dbReference type="Proteomes" id="UP000616608">
    <property type="component" value="Unassembled WGS sequence"/>
</dbReference>
<reference evidence="9" key="2">
    <citation type="submission" date="2020-09" db="EMBL/GenBank/DDBJ databases">
        <authorList>
            <person name="Sun Q."/>
            <person name="Zhou Y."/>
        </authorList>
    </citation>
    <scope>NUCLEOTIDE SEQUENCE</scope>
    <source>
        <strain evidence="9">CGMCC 1.15760</strain>
    </source>
</reference>
<protein>
    <recommendedName>
        <fullName evidence="11">Rod shape-determining protein MreD</fullName>
    </recommendedName>
</protein>
<feature type="transmembrane region" description="Helical" evidence="8">
    <location>
        <begin position="58"/>
        <end position="75"/>
    </location>
</feature>
<keyword evidence="10" id="KW-1185">Reference proteome</keyword>
<dbReference type="EMBL" id="BMJT01000007">
    <property type="protein sequence ID" value="GGG27550.1"/>
    <property type="molecule type" value="Genomic_DNA"/>
</dbReference>
<gene>
    <name evidence="9" type="ORF">GCM10007425_22640</name>
</gene>
<keyword evidence="4 8" id="KW-0812">Transmembrane</keyword>
<evidence type="ECO:0000256" key="2">
    <source>
        <dbReference type="ARBA" id="ARBA00007776"/>
    </source>
</evidence>
<dbReference type="NCBIfam" id="TIGR03426">
    <property type="entry name" value="shape_MreD"/>
    <property type="match status" value="1"/>
</dbReference>
<evidence type="ECO:0000256" key="8">
    <source>
        <dbReference type="SAM" id="Phobius"/>
    </source>
</evidence>
<reference evidence="9" key="1">
    <citation type="journal article" date="2014" name="Int. J. Syst. Evol. Microbiol.">
        <title>Complete genome sequence of Corynebacterium casei LMG S-19264T (=DSM 44701T), isolated from a smear-ripened cheese.</title>
        <authorList>
            <consortium name="US DOE Joint Genome Institute (JGI-PGF)"/>
            <person name="Walter F."/>
            <person name="Albersmeier A."/>
            <person name="Kalinowski J."/>
            <person name="Ruckert C."/>
        </authorList>
    </citation>
    <scope>NUCLEOTIDE SEQUENCE</scope>
    <source>
        <strain evidence="9">CGMCC 1.15760</strain>
    </source>
</reference>
<accession>A0A917G8G5</accession>
<feature type="transmembrane region" description="Helical" evidence="8">
    <location>
        <begin position="143"/>
        <end position="163"/>
    </location>
</feature>
<evidence type="ECO:0000256" key="3">
    <source>
        <dbReference type="ARBA" id="ARBA00022475"/>
    </source>
</evidence>
<dbReference type="Pfam" id="PF04093">
    <property type="entry name" value="MreD"/>
    <property type="match status" value="1"/>
</dbReference>
<comment type="caution">
    <text evidence="9">The sequence shown here is derived from an EMBL/GenBank/DDBJ whole genome shotgun (WGS) entry which is preliminary data.</text>
</comment>
<keyword evidence="5" id="KW-0133">Cell shape</keyword>
<dbReference type="AlphaFoldDB" id="A0A917G8G5"/>
<feature type="transmembrane region" description="Helical" evidence="8">
    <location>
        <begin position="81"/>
        <end position="97"/>
    </location>
</feature>
<evidence type="ECO:0000256" key="7">
    <source>
        <dbReference type="ARBA" id="ARBA00023136"/>
    </source>
</evidence>
<feature type="transmembrane region" description="Helical" evidence="8">
    <location>
        <begin position="32"/>
        <end position="51"/>
    </location>
</feature>
<evidence type="ECO:0008006" key="11">
    <source>
        <dbReference type="Google" id="ProtNLM"/>
    </source>
</evidence>
<evidence type="ECO:0000313" key="9">
    <source>
        <dbReference type="EMBL" id="GGG27550.1"/>
    </source>
</evidence>
<dbReference type="InterPro" id="IPR007227">
    <property type="entry name" value="Cell_shape_determining_MreD"/>
</dbReference>
<proteinExistence type="inferred from homology"/>
<dbReference type="GO" id="GO:0005886">
    <property type="term" value="C:plasma membrane"/>
    <property type="evidence" value="ECO:0007669"/>
    <property type="project" value="UniProtKB-SubCell"/>
</dbReference>
<dbReference type="GO" id="GO:0008360">
    <property type="term" value="P:regulation of cell shape"/>
    <property type="evidence" value="ECO:0007669"/>
    <property type="project" value="UniProtKB-KW"/>
</dbReference>
<evidence type="ECO:0000256" key="6">
    <source>
        <dbReference type="ARBA" id="ARBA00022989"/>
    </source>
</evidence>
<comment type="similarity">
    <text evidence="2">Belongs to the MreD family.</text>
</comment>
<evidence type="ECO:0000256" key="1">
    <source>
        <dbReference type="ARBA" id="ARBA00004651"/>
    </source>
</evidence>
<evidence type="ECO:0000256" key="5">
    <source>
        <dbReference type="ARBA" id="ARBA00022960"/>
    </source>
</evidence>
<name>A0A917G8G5_9BACI</name>